<dbReference type="PANTHER" id="PTHR36305:SF1">
    <property type="entry name" value="PHOSPHATIDYLGLYCEROPHOSPHATASE A"/>
    <property type="match status" value="1"/>
</dbReference>
<feature type="transmembrane region" description="Helical" evidence="2">
    <location>
        <begin position="144"/>
        <end position="168"/>
    </location>
</feature>
<dbReference type="PIRSF" id="PIRSF006162">
    <property type="entry name" value="PgpA"/>
    <property type="match status" value="1"/>
</dbReference>
<protein>
    <recommendedName>
        <fullName evidence="1">Phosphatidylglycerophosphatase A</fullName>
        <ecNumber evidence="1">3.1.3.27</ecNumber>
    </recommendedName>
    <alternativeName>
        <fullName evidence="1">Phosphatidylglycerolphosphate phosphatase A</fullName>
    </alternativeName>
</protein>
<keyword evidence="2" id="KW-1133">Transmembrane helix</keyword>
<comment type="function">
    <text evidence="1">Lipid phosphatase which dephosphorylates phosphatidylglycerophosphate (PGP) to phosphatidylglycerol (PG).</text>
</comment>
<dbReference type="RefSeq" id="WP_136572945.1">
    <property type="nucleotide sequence ID" value="NZ_STFG01000005.1"/>
</dbReference>
<comment type="cofactor">
    <cofactor evidence="1">
        <name>Mg(2+)</name>
        <dbReference type="ChEBI" id="CHEBI:18420"/>
    </cofactor>
</comment>
<accession>A0A4S8F8Z8</accession>
<evidence type="ECO:0000313" key="5">
    <source>
        <dbReference type="Proteomes" id="UP000308917"/>
    </source>
</evidence>
<keyword evidence="1" id="KW-0378">Hydrolase</keyword>
<keyword evidence="1 2" id="KW-0812">Transmembrane</keyword>
<dbReference type="GO" id="GO:0006655">
    <property type="term" value="P:phosphatidylglycerol biosynthetic process"/>
    <property type="evidence" value="ECO:0007669"/>
    <property type="project" value="UniProtKB-UniPathway"/>
</dbReference>
<dbReference type="Proteomes" id="UP000308917">
    <property type="component" value="Unassembled WGS sequence"/>
</dbReference>
<dbReference type="InterPro" id="IPR036681">
    <property type="entry name" value="PgpA-like_sf"/>
</dbReference>
<keyword evidence="1" id="KW-1208">Phospholipid metabolism</keyword>
<keyword evidence="1 2" id="KW-0472">Membrane</keyword>
<comment type="caution">
    <text evidence="4">The sequence shown here is derived from an EMBL/GenBank/DDBJ whole genome shotgun (WGS) entry which is preliminary data.</text>
</comment>
<dbReference type="InterPro" id="IPR026037">
    <property type="entry name" value="PgpA"/>
</dbReference>
<dbReference type="GO" id="GO:0005886">
    <property type="term" value="C:plasma membrane"/>
    <property type="evidence" value="ECO:0007669"/>
    <property type="project" value="UniProtKB-SubCell"/>
</dbReference>
<evidence type="ECO:0000256" key="1">
    <source>
        <dbReference type="PIRNR" id="PIRNR006162"/>
    </source>
</evidence>
<gene>
    <name evidence="4" type="ORF">E9531_06470</name>
</gene>
<dbReference type="UniPathway" id="UPA00084">
    <property type="reaction ID" value="UER00504"/>
</dbReference>
<keyword evidence="1" id="KW-0442">Lipid degradation</keyword>
<keyword evidence="1" id="KW-0595">Phospholipid degradation</keyword>
<dbReference type="GO" id="GO:0046872">
    <property type="term" value="F:metal ion binding"/>
    <property type="evidence" value="ECO:0007669"/>
    <property type="project" value="UniProtKB-KW"/>
</dbReference>
<dbReference type="InterPro" id="IPR007686">
    <property type="entry name" value="YutG/PgpA"/>
</dbReference>
<dbReference type="SUPFAM" id="SSF101307">
    <property type="entry name" value="YutG-like"/>
    <property type="match status" value="1"/>
</dbReference>
<feature type="transmembrane region" description="Helical" evidence="2">
    <location>
        <begin position="59"/>
        <end position="76"/>
    </location>
</feature>
<dbReference type="Pfam" id="PF04608">
    <property type="entry name" value="PgpA"/>
    <property type="match status" value="1"/>
</dbReference>
<feature type="transmembrane region" description="Helical" evidence="2">
    <location>
        <begin position="97"/>
        <end position="124"/>
    </location>
</feature>
<dbReference type="GO" id="GO:0009395">
    <property type="term" value="P:phospholipid catabolic process"/>
    <property type="evidence" value="ECO:0007669"/>
    <property type="project" value="UniProtKB-KW"/>
</dbReference>
<reference evidence="4 5" key="1">
    <citation type="journal article" date="2015" name="Antonie Van Leeuwenhoek">
        <title>Lampropedia puyangensis sp. nov., isolated from symptomatic bark of Populus ? euramericana canker and emended description of Lampropedia hyalina (Ehrenberg 1832) Lee et al. 2004.</title>
        <authorList>
            <person name="Li Y."/>
            <person name="Wang T."/>
            <person name="Piao C.G."/>
            <person name="Wang L.F."/>
            <person name="Tian G.Z."/>
            <person name="Zhu T.H."/>
            <person name="Guo M.W."/>
        </authorList>
    </citation>
    <scope>NUCLEOTIDE SEQUENCE [LARGE SCALE GENOMIC DNA]</scope>
    <source>
        <strain evidence="4 5">2-bin</strain>
    </source>
</reference>
<name>A0A4S8F8Z8_9BURK</name>
<organism evidence="4 5">
    <name type="scientific">Lampropedia puyangensis</name>
    <dbReference type="NCBI Taxonomy" id="1330072"/>
    <lineage>
        <taxon>Bacteria</taxon>
        <taxon>Pseudomonadati</taxon>
        <taxon>Pseudomonadota</taxon>
        <taxon>Betaproteobacteria</taxon>
        <taxon>Burkholderiales</taxon>
        <taxon>Comamonadaceae</taxon>
        <taxon>Lampropedia</taxon>
    </lineage>
</organism>
<dbReference type="OrthoDB" id="9804091at2"/>
<evidence type="ECO:0000259" key="3">
    <source>
        <dbReference type="Pfam" id="PF04608"/>
    </source>
</evidence>
<sequence length="173" mass="19071">MASQTASIERSPSIQDLKHPARLIALGFGSGLSKYAPGTVGTAWGWLSFNLFLAQRNDITIAIVWLSALFFGWWACKATSDALGSLDSGHIVWDEILAFWLVLWLLGPSAFGLQLLAFLLFRFFDAAKPQPVKWADSTFKGTGWRGAWGIIWDDLVAAFCSLLVLAVLHQWLG</sequence>
<dbReference type="PANTHER" id="PTHR36305">
    <property type="entry name" value="PHOSPHATIDYLGLYCEROPHOSPHATASE A"/>
    <property type="match status" value="1"/>
</dbReference>
<evidence type="ECO:0000256" key="2">
    <source>
        <dbReference type="SAM" id="Phobius"/>
    </source>
</evidence>
<dbReference type="AlphaFoldDB" id="A0A4S8F8Z8"/>
<keyword evidence="1" id="KW-0460">Magnesium</keyword>
<keyword evidence="1" id="KW-0997">Cell inner membrane</keyword>
<keyword evidence="1" id="KW-0479">Metal-binding</keyword>
<keyword evidence="1" id="KW-0443">Lipid metabolism</keyword>
<dbReference type="EMBL" id="STFG01000005">
    <property type="protein sequence ID" value="THU02744.1"/>
    <property type="molecule type" value="Genomic_DNA"/>
</dbReference>
<feature type="domain" description="YutG/PgpA" evidence="3">
    <location>
        <begin position="24"/>
        <end position="169"/>
    </location>
</feature>
<dbReference type="EC" id="3.1.3.27" evidence="1"/>
<proteinExistence type="predicted"/>
<evidence type="ECO:0000313" key="4">
    <source>
        <dbReference type="EMBL" id="THU02744.1"/>
    </source>
</evidence>
<keyword evidence="1" id="KW-1003">Cell membrane</keyword>
<dbReference type="CDD" id="cd06971">
    <property type="entry name" value="PgpA"/>
    <property type="match status" value="1"/>
</dbReference>
<comment type="subcellular location">
    <subcellularLocation>
        <location evidence="1">Cell inner membrane</location>
        <topology evidence="1">Multi-pass membrane protein</topology>
    </subcellularLocation>
</comment>
<comment type="catalytic activity">
    <reaction evidence="1">
        <text>a 1,2-diacyl-sn-glycero-3-phospho-(1'-sn-glycero-3'-phosphate) + H2O = a 1,2-diacyl-sn-glycero-3-phospho-(1'-sn-glycerol) + phosphate</text>
        <dbReference type="Rhea" id="RHEA:33751"/>
        <dbReference type="ChEBI" id="CHEBI:15377"/>
        <dbReference type="ChEBI" id="CHEBI:43474"/>
        <dbReference type="ChEBI" id="CHEBI:60110"/>
        <dbReference type="ChEBI" id="CHEBI:64716"/>
        <dbReference type="EC" id="3.1.3.27"/>
    </reaction>
</comment>
<dbReference type="GO" id="GO:0008962">
    <property type="term" value="F:phosphatidylglycerophosphatase activity"/>
    <property type="evidence" value="ECO:0007669"/>
    <property type="project" value="UniProtKB-EC"/>
</dbReference>
<comment type="pathway">
    <text evidence="1">Phospholipid metabolism; phosphatidylglycerol biosynthesis; phosphatidylglycerol from CDP-diacylglycerol: step 2/2.</text>
</comment>
<keyword evidence="5" id="KW-1185">Reference proteome</keyword>